<evidence type="ECO:0000259" key="4">
    <source>
        <dbReference type="Pfam" id="PF00326"/>
    </source>
</evidence>
<dbReference type="PANTHER" id="PTHR42776">
    <property type="entry name" value="SERINE PEPTIDASE S9 FAMILY MEMBER"/>
    <property type="match status" value="1"/>
</dbReference>
<dbReference type="Proteomes" id="UP000824101">
    <property type="component" value="Unassembled WGS sequence"/>
</dbReference>
<proteinExistence type="inferred from homology"/>
<accession>A0A9D2GG00</accession>
<dbReference type="GO" id="GO:0004252">
    <property type="term" value="F:serine-type endopeptidase activity"/>
    <property type="evidence" value="ECO:0007669"/>
    <property type="project" value="TreeGrafter"/>
</dbReference>
<keyword evidence="2" id="KW-0645">Protease</keyword>
<dbReference type="Gene3D" id="2.120.10.30">
    <property type="entry name" value="TolB, C-terminal domain"/>
    <property type="match status" value="1"/>
</dbReference>
<dbReference type="Pfam" id="PF00326">
    <property type="entry name" value="Peptidase_S9"/>
    <property type="match status" value="1"/>
</dbReference>
<dbReference type="SUPFAM" id="SSF82171">
    <property type="entry name" value="DPP6 N-terminal domain-like"/>
    <property type="match status" value="1"/>
</dbReference>
<dbReference type="SUPFAM" id="SSF53474">
    <property type="entry name" value="alpha/beta-Hydrolases"/>
    <property type="match status" value="1"/>
</dbReference>
<comment type="similarity">
    <text evidence="1">Belongs to the peptidase S9C family.</text>
</comment>
<evidence type="ECO:0000256" key="1">
    <source>
        <dbReference type="ARBA" id="ARBA00010040"/>
    </source>
</evidence>
<organism evidence="5 6">
    <name type="scientific">Candidatus Lachnoclostridium stercorigallinarum</name>
    <dbReference type="NCBI Taxonomy" id="2838634"/>
    <lineage>
        <taxon>Bacteria</taxon>
        <taxon>Bacillati</taxon>
        <taxon>Bacillota</taxon>
        <taxon>Clostridia</taxon>
        <taxon>Lachnospirales</taxon>
        <taxon>Lachnospiraceae</taxon>
    </lineage>
</organism>
<evidence type="ECO:0000256" key="2">
    <source>
        <dbReference type="ARBA" id="ARBA00022670"/>
    </source>
</evidence>
<dbReference type="InterPro" id="IPR011042">
    <property type="entry name" value="6-blade_b-propeller_TolB-like"/>
</dbReference>
<evidence type="ECO:0000313" key="5">
    <source>
        <dbReference type="EMBL" id="HIZ78435.1"/>
    </source>
</evidence>
<reference evidence="5" key="2">
    <citation type="submission" date="2021-04" db="EMBL/GenBank/DDBJ databases">
        <authorList>
            <person name="Gilroy R."/>
        </authorList>
    </citation>
    <scope>NUCLEOTIDE SEQUENCE</scope>
    <source>
        <strain evidence="5">ChiBcec1-1093</strain>
    </source>
</reference>
<evidence type="ECO:0000256" key="3">
    <source>
        <dbReference type="ARBA" id="ARBA00022801"/>
    </source>
</evidence>
<dbReference type="InterPro" id="IPR001375">
    <property type="entry name" value="Peptidase_S9_cat"/>
</dbReference>
<comment type="caution">
    <text evidence="5">The sequence shown here is derived from an EMBL/GenBank/DDBJ whole genome shotgun (WGS) entry which is preliminary data.</text>
</comment>
<sequence length="638" mass="71672">MDRIQIETFTRLQFVSNPSFSPDGRNIAFVVKWADLKDNGYKGDLYVYDCEKKQTKRLTCRGDVKHYTWTKGGAVLFAAAGDGKTDYFEISLDGGEARKKFSVELAADSVYAVDEDRYLFTAVSELEKRKESKSDAYEVVDEIPFWFNGKGFTNGARTRLYLYQNGKLTPVSEETADCTSFGVRDGKVLYKAYPWTDIHNQYDGIYLYDLESGETKCLLEKDTMRTGMIGFWDDKEALVAACAGSPYGNGKYMDFYTMNLENGEMKLLAEYDYSSGSGSVGSDARLGGGRTVKAGDGICYFITTRGYNACLNSIDRTGTITGVVTEEGSCDSFDVKDGHVVVCGLYGDKPAELYLDGEQITEFNDMSRYAVSTPEKYTFTAKDGYTLTGWVMKPAGYEPGKKYPAILHIHGGPRTVFGSVFHHEMQVWASAGYFVFYTNPRGSDGFGTEFGDINGKYGTVDYENLMDFTDFVLDQVPDIDRSRVGVTGGSYGGFMTNWIIGHTDRFKAAASQRSIANWISFEYMSDIGHTFTKDNQAVFACEDVDKLWFHSPIKYIENCKTPTLFVHSDADYRCNVAEGMQMFAALKILGVESRMCVIKGENHELSRSGRPRNRIVRMREILNWMDQHLKPETGKEEQ</sequence>
<dbReference type="InterPro" id="IPR029058">
    <property type="entry name" value="AB_hydrolase_fold"/>
</dbReference>
<reference evidence="5" key="1">
    <citation type="journal article" date="2021" name="PeerJ">
        <title>Extensive microbial diversity within the chicken gut microbiome revealed by metagenomics and culture.</title>
        <authorList>
            <person name="Gilroy R."/>
            <person name="Ravi A."/>
            <person name="Getino M."/>
            <person name="Pursley I."/>
            <person name="Horton D.L."/>
            <person name="Alikhan N.F."/>
            <person name="Baker D."/>
            <person name="Gharbi K."/>
            <person name="Hall N."/>
            <person name="Watson M."/>
            <person name="Adriaenssens E.M."/>
            <person name="Foster-Nyarko E."/>
            <person name="Jarju S."/>
            <person name="Secka A."/>
            <person name="Antonio M."/>
            <person name="Oren A."/>
            <person name="Chaudhuri R.R."/>
            <person name="La Ragione R."/>
            <person name="Hildebrand F."/>
            <person name="Pallen M.J."/>
        </authorList>
    </citation>
    <scope>NUCLEOTIDE SEQUENCE</scope>
    <source>
        <strain evidence="5">ChiBcec1-1093</strain>
    </source>
</reference>
<dbReference type="Gene3D" id="3.40.50.1820">
    <property type="entry name" value="alpha/beta hydrolase"/>
    <property type="match status" value="1"/>
</dbReference>
<dbReference type="GO" id="GO:0006508">
    <property type="term" value="P:proteolysis"/>
    <property type="evidence" value="ECO:0007669"/>
    <property type="project" value="UniProtKB-KW"/>
</dbReference>
<evidence type="ECO:0000313" key="6">
    <source>
        <dbReference type="Proteomes" id="UP000824101"/>
    </source>
</evidence>
<feature type="domain" description="Peptidase S9 prolyl oligopeptidase catalytic" evidence="4">
    <location>
        <begin position="421"/>
        <end position="630"/>
    </location>
</feature>
<dbReference type="PANTHER" id="PTHR42776:SF27">
    <property type="entry name" value="DIPEPTIDYL PEPTIDASE FAMILY MEMBER 6"/>
    <property type="match status" value="1"/>
</dbReference>
<dbReference type="EMBL" id="DXBC01000025">
    <property type="protein sequence ID" value="HIZ78435.1"/>
    <property type="molecule type" value="Genomic_DNA"/>
</dbReference>
<gene>
    <name evidence="5" type="ORF">IAA17_01395</name>
</gene>
<protein>
    <submittedName>
        <fullName evidence="5">S9 family peptidase</fullName>
    </submittedName>
</protein>
<keyword evidence="3" id="KW-0378">Hydrolase</keyword>
<dbReference type="FunFam" id="3.40.50.1820:FF:000028">
    <property type="entry name" value="S9 family peptidase"/>
    <property type="match status" value="1"/>
</dbReference>
<dbReference type="AlphaFoldDB" id="A0A9D2GG00"/>
<name>A0A9D2GG00_9FIRM</name>